<keyword evidence="2 10" id="KW-0645">Protease</keyword>
<dbReference type="GO" id="GO:0016020">
    <property type="term" value="C:membrane"/>
    <property type="evidence" value="ECO:0007669"/>
    <property type="project" value="InterPro"/>
</dbReference>
<evidence type="ECO:0000256" key="9">
    <source>
        <dbReference type="PIRSR" id="PIRSR601577-2"/>
    </source>
</evidence>
<dbReference type="GO" id="GO:0046872">
    <property type="term" value="F:metal ion binding"/>
    <property type="evidence" value="ECO:0007669"/>
    <property type="project" value="UniProtKB-KW"/>
</dbReference>
<reference evidence="11 12" key="1">
    <citation type="submission" date="2018-11" db="EMBL/GenBank/DDBJ databases">
        <authorList>
            <consortium name="Pathogen Informatics"/>
        </authorList>
    </citation>
    <scope>NUCLEOTIDE SEQUENCE [LARGE SCALE GENOMIC DNA]</scope>
</reference>
<dbReference type="SUPFAM" id="SSF55486">
    <property type="entry name" value="Metalloproteases ('zincins'), catalytic domain"/>
    <property type="match status" value="1"/>
</dbReference>
<dbReference type="PANTHER" id="PTHR10942:SF0">
    <property type="entry name" value="LEISHMANOLYSIN-LIKE PEPTIDASE"/>
    <property type="match status" value="1"/>
</dbReference>
<evidence type="ECO:0000256" key="2">
    <source>
        <dbReference type="ARBA" id="ARBA00022670"/>
    </source>
</evidence>
<evidence type="ECO:0000256" key="6">
    <source>
        <dbReference type="ARBA" id="ARBA00023049"/>
    </source>
</evidence>
<proteinExistence type="inferred from homology"/>
<evidence type="ECO:0000256" key="3">
    <source>
        <dbReference type="ARBA" id="ARBA00022723"/>
    </source>
</evidence>
<evidence type="ECO:0000313" key="11">
    <source>
        <dbReference type="EMBL" id="VDM77489.1"/>
    </source>
</evidence>
<dbReference type="GO" id="GO:0006508">
    <property type="term" value="P:proteolysis"/>
    <property type="evidence" value="ECO:0007669"/>
    <property type="project" value="UniProtKB-KW"/>
</dbReference>
<comment type="cofactor">
    <cofactor evidence="9 10">
        <name>Zn(2+)</name>
        <dbReference type="ChEBI" id="CHEBI:29105"/>
    </cofactor>
    <text evidence="9 10">Binds 1 zinc ion per subunit.</text>
</comment>
<keyword evidence="4 10" id="KW-0378">Hydrolase</keyword>
<dbReference type="OrthoDB" id="5865570at2759"/>
<name>A0A3P7JBV4_STRVU</name>
<keyword evidence="5 9" id="KW-0862">Zinc</keyword>
<evidence type="ECO:0000256" key="5">
    <source>
        <dbReference type="ARBA" id="ARBA00022833"/>
    </source>
</evidence>
<protein>
    <recommendedName>
        <fullName evidence="7 10">Leishmanolysin-like peptidase</fullName>
        <ecNumber evidence="10">3.4.24.-</ecNumber>
    </recommendedName>
</protein>
<dbReference type="GO" id="GO:0004222">
    <property type="term" value="F:metalloendopeptidase activity"/>
    <property type="evidence" value="ECO:0007669"/>
    <property type="project" value="UniProtKB-UniRule"/>
</dbReference>
<dbReference type="Gene3D" id="3.10.170.20">
    <property type="match status" value="1"/>
</dbReference>
<keyword evidence="6 9" id="KW-0482">Metalloprotease</keyword>
<dbReference type="EMBL" id="UYYB01099328">
    <property type="protein sequence ID" value="VDM77489.1"/>
    <property type="molecule type" value="Genomic_DNA"/>
</dbReference>
<evidence type="ECO:0000256" key="8">
    <source>
        <dbReference type="PIRSR" id="PIRSR601577-1"/>
    </source>
</evidence>
<keyword evidence="12" id="KW-1185">Reference proteome</keyword>
<accession>A0A3P7JBV4</accession>
<evidence type="ECO:0000313" key="12">
    <source>
        <dbReference type="Proteomes" id="UP000270094"/>
    </source>
</evidence>
<dbReference type="EC" id="3.4.24.-" evidence="10"/>
<feature type="binding site" evidence="9">
    <location>
        <position position="60"/>
    </location>
    <ligand>
        <name>Zn(2+)</name>
        <dbReference type="ChEBI" id="CHEBI:29105"/>
        <note>catalytic</note>
    </ligand>
</feature>
<evidence type="ECO:0000256" key="1">
    <source>
        <dbReference type="ARBA" id="ARBA00005860"/>
    </source>
</evidence>
<dbReference type="Proteomes" id="UP000270094">
    <property type="component" value="Unassembled WGS sequence"/>
</dbReference>
<organism evidence="11 12">
    <name type="scientific">Strongylus vulgaris</name>
    <name type="common">Blood worm</name>
    <dbReference type="NCBI Taxonomy" id="40348"/>
    <lineage>
        <taxon>Eukaryota</taxon>
        <taxon>Metazoa</taxon>
        <taxon>Ecdysozoa</taxon>
        <taxon>Nematoda</taxon>
        <taxon>Chromadorea</taxon>
        <taxon>Rhabditida</taxon>
        <taxon>Rhabditina</taxon>
        <taxon>Rhabditomorpha</taxon>
        <taxon>Strongyloidea</taxon>
        <taxon>Strongylidae</taxon>
        <taxon>Strongylus</taxon>
    </lineage>
</organism>
<feature type="binding site" evidence="9">
    <location>
        <position position="56"/>
    </location>
    <ligand>
        <name>Zn(2+)</name>
        <dbReference type="ChEBI" id="CHEBI:29105"/>
        <note>catalytic</note>
    </ligand>
</feature>
<comment type="similarity">
    <text evidence="1 10">Belongs to the peptidase M8 family.</text>
</comment>
<dbReference type="GO" id="GO:0005737">
    <property type="term" value="C:cytoplasm"/>
    <property type="evidence" value="ECO:0007669"/>
    <property type="project" value="TreeGrafter"/>
</dbReference>
<evidence type="ECO:0000256" key="10">
    <source>
        <dbReference type="RuleBase" id="RU366077"/>
    </source>
</evidence>
<evidence type="ECO:0000256" key="7">
    <source>
        <dbReference type="ARBA" id="ARBA00039717"/>
    </source>
</evidence>
<dbReference type="Pfam" id="PF01457">
    <property type="entry name" value="Peptidase_M8"/>
    <property type="match status" value="1"/>
</dbReference>
<dbReference type="GO" id="GO:0007155">
    <property type="term" value="P:cell adhesion"/>
    <property type="evidence" value="ECO:0007669"/>
    <property type="project" value="InterPro"/>
</dbReference>
<dbReference type="AlphaFoldDB" id="A0A3P7JBV4"/>
<feature type="active site" evidence="8">
    <location>
        <position position="57"/>
    </location>
</feature>
<keyword evidence="3 9" id="KW-0479">Metal-binding</keyword>
<dbReference type="InterPro" id="IPR001577">
    <property type="entry name" value="Peptidase_M8"/>
</dbReference>
<sequence length="108" mass="11945">MAKDDGCSSTTLAFAAHCSLEQTPRRPIAGFVNICPKQFNKIKAAEIHQWEATVKHELVHALVFSPTLFRHFQNKASAQSNEGDSMTIPGVIERFTRNDWECAGGIVS</sequence>
<evidence type="ECO:0000256" key="4">
    <source>
        <dbReference type="ARBA" id="ARBA00022801"/>
    </source>
</evidence>
<dbReference type="PANTHER" id="PTHR10942">
    <property type="entry name" value="LEISHMANOLYSIN-LIKE PEPTIDASE"/>
    <property type="match status" value="1"/>
</dbReference>
<gene>
    <name evidence="11" type="ORF">SVUK_LOCUS12487</name>
</gene>